<evidence type="ECO:0000313" key="3">
    <source>
        <dbReference type="Proteomes" id="UP000579281"/>
    </source>
</evidence>
<protein>
    <submittedName>
        <fullName evidence="2">Uncharacterized protein</fullName>
    </submittedName>
</protein>
<keyword evidence="1" id="KW-0812">Transmembrane</keyword>
<accession>A0A841L5U6</accession>
<keyword evidence="3" id="KW-1185">Reference proteome</keyword>
<dbReference type="EMBL" id="JACHEN010000027">
    <property type="protein sequence ID" value="MBB6217685.1"/>
    <property type="molecule type" value="Genomic_DNA"/>
</dbReference>
<evidence type="ECO:0000313" key="2">
    <source>
        <dbReference type="EMBL" id="MBB6217685.1"/>
    </source>
</evidence>
<sequence>METSKRLVANITICLIILAITLVFFFVGFSQNERTIFDYTGLVFVLISEFALFTGLILLSINNIYMKTAFVRAGMITTLSGYWILTTLIFLCFKRIFTDNLGAFITTQIIIMGIAAIICISLFVASSNVQSSSKENVNRRDWLQNGENIIFSLKNDIKFQPYRQYLDELYETLRSSDKIATDIALDKEINNEIIILSDYLKNEEVKEITMEQYADKIISMIKERNMLTLQSKRGAF</sequence>
<comment type="caution">
    <text evidence="2">The sequence shown here is derived from an EMBL/GenBank/DDBJ whole genome shotgun (WGS) entry which is preliminary data.</text>
</comment>
<keyword evidence="1" id="KW-0472">Membrane</keyword>
<dbReference type="Proteomes" id="UP000579281">
    <property type="component" value="Unassembled WGS sequence"/>
</dbReference>
<feature type="transmembrane region" description="Helical" evidence="1">
    <location>
        <begin position="73"/>
        <end position="97"/>
    </location>
</feature>
<feature type="transmembrane region" description="Helical" evidence="1">
    <location>
        <begin position="39"/>
        <end position="61"/>
    </location>
</feature>
<gene>
    <name evidence="2" type="ORF">HNQ80_003808</name>
</gene>
<reference evidence="2 3" key="1">
    <citation type="submission" date="2020-08" db="EMBL/GenBank/DDBJ databases">
        <title>Genomic Encyclopedia of Type Strains, Phase IV (KMG-IV): sequencing the most valuable type-strain genomes for metagenomic binning, comparative biology and taxonomic classification.</title>
        <authorList>
            <person name="Goeker M."/>
        </authorList>
    </citation>
    <scope>NUCLEOTIDE SEQUENCE [LARGE SCALE GENOMIC DNA]</scope>
    <source>
        <strain evidence="2 3">DSM 103526</strain>
    </source>
</reference>
<dbReference type="AlphaFoldDB" id="A0A841L5U6"/>
<feature type="transmembrane region" description="Helical" evidence="1">
    <location>
        <begin position="103"/>
        <end position="125"/>
    </location>
</feature>
<keyword evidence="1" id="KW-1133">Transmembrane helix</keyword>
<proteinExistence type="predicted"/>
<evidence type="ECO:0000256" key="1">
    <source>
        <dbReference type="SAM" id="Phobius"/>
    </source>
</evidence>
<name>A0A841L5U6_9FIRM</name>
<dbReference type="RefSeq" id="WP_184312181.1">
    <property type="nucleotide sequence ID" value="NZ_JACHEN010000027.1"/>
</dbReference>
<feature type="transmembrane region" description="Helical" evidence="1">
    <location>
        <begin position="7"/>
        <end position="27"/>
    </location>
</feature>
<organism evidence="2 3">
    <name type="scientific">Anaerosolibacter carboniphilus</name>
    <dbReference type="NCBI Taxonomy" id="1417629"/>
    <lineage>
        <taxon>Bacteria</taxon>
        <taxon>Bacillati</taxon>
        <taxon>Bacillota</taxon>
        <taxon>Clostridia</taxon>
        <taxon>Peptostreptococcales</taxon>
        <taxon>Thermotaleaceae</taxon>
        <taxon>Anaerosolibacter</taxon>
    </lineage>
</organism>